<accession>A0A9P9BLL5</accession>
<dbReference type="Pfam" id="PF10604">
    <property type="entry name" value="Polyketide_cyc2"/>
    <property type="match status" value="1"/>
</dbReference>
<reference evidence="1" key="1">
    <citation type="journal article" date="2021" name="Nat. Commun.">
        <title>Genetic determinants of endophytism in the Arabidopsis root mycobiome.</title>
        <authorList>
            <person name="Mesny F."/>
            <person name="Miyauchi S."/>
            <person name="Thiergart T."/>
            <person name="Pickel B."/>
            <person name="Atanasova L."/>
            <person name="Karlsson M."/>
            <person name="Huettel B."/>
            <person name="Barry K.W."/>
            <person name="Haridas S."/>
            <person name="Chen C."/>
            <person name="Bauer D."/>
            <person name="Andreopoulos W."/>
            <person name="Pangilinan J."/>
            <person name="LaButti K."/>
            <person name="Riley R."/>
            <person name="Lipzen A."/>
            <person name="Clum A."/>
            <person name="Drula E."/>
            <person name="Henrissat B."/>
            <person name="Kohler A."/>
            <person name="Grigoriev I.V."/>
            <person name="Martin F.M."/>
            <person name="Hacquard S."/>
        </authorList>
    </citation>
    <scope>NUCLEOTIDE SEQUENCE</scope>
    <source>
        <strain evidence="1">MPI-CAGE-CH-0230</strain>
    </source>
</reference>
<dbReference type="InterPro" id="IPR023393">
    <property type="entry name" value="START-like_dom_sf"/>
</dbReference>
<dbReference type="RefSeq" id="XP_046008580.1">
    <property type="nucleotide sequence ID" value="XM_046159379.1"/>
</dbReference>
<dbReference type="Gene3D" id="3.30.530.20">
    <property type="match status" value="1"/>
</dbReference>
<dbReference type="EMBL" id="JAGTJQ010000009">
    <property type="protein sequence ID" value="KAH7025032.1"/>
    <property type="molecule type" value="Genomic_DNA"/>
</dbReference>
<organism evidence="1 2">
    <name type="scientific">Microdochium trichocladiopsis</name>
    <dbReference type="NCBI Taxonomy" id="1682393"/>
    <lineage>
        <taxon>Eukaryota</taxon>
        <taxon>Fungi</taxon>
        <taxon>Dikarya</taxon>
        <taxon>Ascomycota</taxon>
        <taxon>Pezizomycotina</taxon>
        <taxon>Sordariomycetes</taxon>
        <taxon>Xylariomycetidae</taxon>
        <taxon>Xylariales</taxon>
        <taxon>Microdochiaceae</taxon>
        <taxon>Microdochium</taxon>
    </lineage>
</organism>
<dbReference type="CDD" id="cd07822">
    <property type="entry name" value="SRPBCC_4"/>
    <property type="match status" value="1"/>
</dbReference>
<dbReference type="PANTHER" id="PTHR36166:SF1">
    <property type="entry name" value="SRPBCC DOMAIN-CONTAINING PROTEIN"/>
    <property type="match status" value="1"/>
</dbReference>
<name>A0A9P9BLL5_9PEZI</name>
<dbReference type="Proteomes" id="UP000756346">
    <property type="component" value="Unassembled WGS sequence"/>
</dbReference>
<evidence type="ECO:0000313" key="2">
    <source>
        <dbReference type="Proteomes" id="UP000756346"/>
    </source>
</evidence>
<dbReference type="AlphaFoldDB" id="A0A9P9BLL5"/>
<sequence>MGPTLSVSTKIEIQASPAVVRAAFMNWPRYSQWHPNPNWNLQAAEKDKQPLDLKEGDALNVSMDGKAHSPVVVENSAAAFKWKGSLFGLGSGVHQFHFKPSEENPGATTFVQGEDFEGVVITLSSPWWKGRTFDMSPWDKFNACLKAEAEKNASAAN</sequence>
<dbReference type="OrthoDB" id="509124at2759"/>
<keyword evidence="2" id="KW-1185">Reference proteome</keyword>
<protein>
    <submittedName>
        <fullName evidence="1">Uncharacterized protein</fullName>
    </submittedName>
</protein>
<dbReference type="GeneID" id="70188925"/>
<dbReference type="InterPro" id="IPR019587">
    <property type="entry name" value="Polyketide_cyclase/dehydratase"/>
</dbReference>
<proteinExistence type="predicted"/>
<dbReference type="SUPFAM" id="SSF55961">
    <property type="entry name" value="Bet v1-like"/>
    <property type="match status" value="1"/>
</dbReference>
<comment type="caution">
    <text evidence="1">The sequence shown here is derived from an EMBL/GenBank/DDBJ whole genome shotgun (WGS) entry which is preliminary data.</text>
</comment>
<gene>
    <name evidence="1" type="ORF">B0I36DRAFT_366928</name>
</gene>
<evidence type="ECO:0000313" key="1">
    <source>
        <dbReference type="EMBL" id="KAH7025032.1"/>
    </source>
</evidence>
<dbReference type="PANTHER" id="PTHR36166">
    <property type="entry name" value="CHROMOSOME 9, WHOLE GENOME SHOTGUN SEQUENCE"/>
    <property type="match status" value="1"/>
</dbReference>